<evidence type="ECO:0000313" key="1">
    <source>
        <dbReference type="EMBL" id="SVA64848.1"/>
    </source>
</evidence>
<accession>A0A381XJD4</accession>
<sequence>MSSQKPTYQDADLLLRVYELRRETLMRTSRDAINGFWPKSYDDVKAYSAPGHPVNAAWRQVTSYWEMVFGMAHHGIVASDFWIENNGEGLFLFAKVAPYLNEIRAEGSPRSFQHLEWAATQTDTGKQYFEMLQGFVQKRLAAK</sequence>
<dbReference type="AlphaFoldDB" id="A0A381XJD4"/>
<dbReference type="InterPro" id="IPR031876">
    <property type="entry name" value="DUF4760"/>
</dbReference>
<protein>
    <submittedName>
        <fullName evidence="1">Uncharacterized protein</fullName>
    </submittedName>
</protein>
<reference evidence="1" key="1">
    <citation type="submission" date="2018-05" db="EMBL/GenBank/DDBJ databases">
        <authorList>
            <person name="Lanie J.A."/>
            <person name="Ng W.-L."/>
            <person name="Kazmierczak K.M."/>
            <person name="Andrzejewski T.M."/>
            <person name="Davidsen T.M."/>
            <person name="Wayne K.J."/>
            <person name="Tettelin H."/>
            <person name="Glass J.I."/>
            <person name="Rusch D."/>
            <person name="Podicherti R."/>
            <person name="Tsui H.-C.T."/>
            <person name="Winkler M.E."/>
        </authorList>
    </citation>
    <scope>NUCLEOTIDE SEQUENCE</scope>
</reference>
<organism evidence="1">
    <name type="scientific">marine metagenome</name>
    <dbReference type="NCBI Taxonomy" id="408172"/>
    <lineage>
        <taxon>unclassified sequences</taxon>
        <taxon>metagenomes</taxon>
        <taxon>ecological metagenomes</taxon>
    </lineage>
</organism>
<dbReference type="EMBL" id="UINC01015391">
    <property type="protein sequence ID" value="SVA64848.1"/>
    <property type="molecule type" value="Genomic_DNA"/>
</dbReference>
<dbReference type="Pfam" id="PF15956">
    <property type="entry name" value="DUF4760"/>
    <property type="match status" value="1"/>
</dbReference>
<gene>
    <name evidence="1" type="ORF">METZ01_LOCUS117702</name>
</gene>
<name>A0A381XJD4_9ZZZZ</name>
<proteinExistence type="predicted"/>